<accession>A0ABS8WZS6</accession>
<dbReference type="RefSeq" id="WP_232890636.1">
    <property type="nucleotide sequence ID" value="NZ_JAJSPM010000005.1"/>
</dbReference>
<dbReference type="InterPro" id="IPR023214">
    <property type="entry name" value="HAD_sf"/>
</dbReference>
<comment type="caution">
    <text evidence="1">The sequence shown here is derived from an EMBL/GenBank/DDBJ whole genome shotgun (WGS) entry which is preliminary data.</text>
</comment>
<dbReference type="InterPro" id="IPR036412">
    <property type="entry name" value="HAD-like_sf"/>
</dbReference>
<organism evidence="1 2">
    <name type="scientific">Legionella resiliens</name>
    <dbReference type="NCBI Taxonomy" id="2905958"/>
    <lineage>
        <taxon>Bacteria</taxon>
        <taxon>Pseudomonadati</taxon>
        <taxon>Pseudomonadota</taxon>
        <taxon>Gammaproteobacteria</taxon>
        <taxon>Legionellales</taxon>
        <taxon>Legionellaceae</taxon>
        <taxon>Legionella</taxon>
    </lineage>
</organism>
<evidence type="ECO:0000313" key="2">
    <source>
        <dbReference type="Proteomes" id="UP001320170"/>
    </source>
</evidence>
<gene>
    <name evidence="1" type="ORF">LXO92_06425</name>
</gene>
<protein>
    <submittedName>
        <fullName evidence="1">Uncharacterized protein</fullName>
    </submittedName>
</protein>
<dbReference type="EMBL" id="JAJTND010000004">
    <property type="protein sequence ID" value="MCE3532006.1"/>
    <property type="molecule type" value="Genomic_DNA"/>
</dbReference>
<keyword evidence="2" id="KW-1185">Reference proteome</keyword>
<sequence>MTKILAFDVSETLQTGSEYDDHGLGQPMRVGNEVIPGAYSVMVGGQQTAELLQRAQKKGIHIVLVTNNGADLDKEVIPHALDFFKRYGLNIPPENYMGPEKGTDGSKVPRLEAIALRFNVNKEEIYFFDDSFHNVSEARTHGFKAIQVKSPEDLQNGITEVLEAHSAIQKAEKNPSIPGSNSSFFTNEWDQLDAEFKAYISETTRKVRVEFFNHVPTNEYWSMLGKQEKEVILQNHLHKKSKIYDALDIEFRSYLSEETQGIPHKMSPKPTTEAFWNGLDEKTKEQYLQKYEQTMGYTYK</sequence>
<dbReference type="SUPFAM" id="SSF56784">
    <property type="entry name" value="HAD-like"/>
    <property type="match status" value="1"/>
</dbReference>
<dbReference type="Proteomes" id="UP001320170">
    <property type="component" value="Unassembled WGS sequence"/>
</dbReference>
<evidence type="ECO:0000313" key="1">
    <source>
        <dbReference type="EMBL" id="MCE3532006.1"/>
    </source>
</evidence>
<dbReference type="Gene3D" id="3.40.50.1000">
    <property type="entry name" value="HAD superfamily/HAD-like"/>
    <property type="match status" value="1"/>
</dbReference>
<reference evidence="1 2" key="1">
    <citation type="journal article" date="2024" name="Pathogens">
        <title>Characterization of a Novel Species of Legionella Isolated from a Healthcare Facility: Legionella resiliens sp. nov.</title>
        <authorList>
            <person name="Cristino S."/>
            <person name="Pascale M.R."/>
            <person name="Marino F."/>
            <person name="Derelitto C."/>
            <person name="Salaris S."/>
            <person name="Orsini M."/>
            <person name="Squarzoni S."/>
            <person name="Grottola A."/>
            <person name="Girolamini L."/>
        </authorList>
    </citation>
    <scope>NUCLEOTIDE SEQUENCE [LARGE SCALE GENOMIC DNA]</scope>
    <source>
        <strain evidence="1 2">8cVS16</strain>
    </source>
</reference>
<name>A0ABS8WZS6_9GAMM</name>
<proteinExistence type="predicted"/>